<evidence type="ECO:0000313" key="2">
    <source>
        <dbReference type="Proteomes" id="UP001359559"/>
    </source>
</evidence>
<organism evidence="1 2">
    <name type="scientific">Clitoria ternatea</name>
    <name type="common">Butterfly pea</name>
    <dbReference type="NCBI Taxonomy" id="43366"/>
    <lineage>
        <taxon>Eukaryota</taxon>
        <taxon>Viridiplantae</taxon>
        <taxon>Streptophyta</taxon>
        <taxon>Embryophyta</taxon>
        <taxon>Tracheophyta</taxon>
        <taxon>Spermatophyta</taxon>
        <taxon>Magnoliopsida</taxon>
        <taxon>eudicotyledons</taxon>
        <taxon>Gunneridae</taxon>
        <taxon>Pentapetalae</taxon>
        <taxon>rosids</taxon>
        <taxon>fabids</taxon>
        <taxon>Fabales</taxon>
        <taxon>Fabaceae</taxon>
        <taxon>Papilionoideae</taxon>
        <taxon>50 kb inversion clade</taxon>
        <taxon>NPAAA clade</taxon>
        <taxon>indigoferoid/millettioid clade</taxon>
        <taxon>Phaseoleae</taxon>
        <taxon>Clitoria</taxon>
    </lineage>
</organism>
<gene>
    <name evidence="1" type="ORF">RJT34_15633</name>
</gene>
<dbReference type="Proteomes" id="UP001359559">
    <property type="component" value="Unassembled WGS sequence"/>
</dbReference>
<keyword evidence="2" id="KW-1185">Reference proteome</keyword>
<proteinExistence type="predicted"/>
<protein>
    <submittedName>
        <fullName evidence="1">Uncharacterized protein</fullName>
    </submittedName>
</protein>
<sequence>MNTLADLNMLLDNCMEYEREHKASMEEKCDFLPWRIANHEMQRTMNDLTNLFQNVGLYYVIPRPLEGAAGHQWRG</sequence>
<dbReference type="AlphaFoldDB" id="A0AAN9J5T6"/>
<reference evidence="1 2" key="1">
    <citation type="submission" date="2024-01" db="EMBL/GenBank/DDBJ databases">
        <title>The genomes of 5 underutilized Papilionoideae crops provide insights into root nodulation and disease resistance.</title>
        <authorList>
            <person name="Yuan L."/>
        </authorList>
    </citation>
    <scope>NUCLEOTIDE SEQUENCE [LARGE SCALE GENOMIC DNA]</scope>
    <source>
        <strain evidence="1">LY-2023</strain>
        <tissue evidence="1">Leaf</tissue>
    </source>
</reference>
<dbReference type="EMBL" id="JAYKXN010000004">
    <property type="protein sequence ID" value="KAK7292780.1"/>
    <property type="molecule type" value="Genomic_DNA"/>
</dbReference>
<accession>A0AAN9J5T6</accession>
<name>A0AAN9J5T6_CLITE</name>
<evidence type="ECO:0000313" key="1">
    <source>
        <dbReference type="EMBL" id="KAK7292780.1"/>
    </source>
</evidence>
<comment type="caution">
    <text evidence="1">The sequence shown here is derived from an EMBL/GenBank/DDBJ whole genome shotgun (WGS) entry which is preliminary data.</text>
</comment>